<keyword evidence="3" id="KW-1185">Reference proteome</keyword>
<organism evidence="2 3">
    <name type="scientific">Triparma strigata</name>
    <dbReference type="NCBI Taxonomy" id="1606541"/>
    <lineage>
        <taxon>Eukaryota</taxon>
        <taxon>Sar</taxon>
        <taxon>Stramenopiles</taxon>
        <taxon>Ochrophyta</taxon>
        <taxon>Bolidophyceae</taxon>
        <taxon>Parmales</taxon>
        <taxon>Triparmaceae</taxon>
        <taxon>Triparma</taxon>
    </lineage>
</organism>
<keyword evidence="1" id="KW-1133">Transmembrane helix</keyword>
<feature type="transmembrane region" description="Helical" evidence="1">
    <location>
        <begin position="27"/>
        <end position="50"/>
    </location>
</feature>
<gene>
    <name evidence="2" type="ORF">TrST_g8395</name>
</gene>
<sequence>MISYDWDASPEQRRKVPFYYGYIPDKALSRAVCFLSMMSLSFARVMLRTFSCALLAMVNKRWLLYYIAADMGLFFLYKIVRRDFFYYANLKGLVRLVLSIPERFTIKLMADFTMLIHLRGPTEMGGFWFLVTLLLSMAGSVGSFYLYSTHYEGDIKLDAETLQTVLGVLGTVWVSSAIAFLSVMNRKYLHTFYNFDTASDYKRKCFLSAGEGQDDLKRKLLRDHPDIYSSWGDQLLKPWTLKNWDRWEEEKPAWFTDKWIEHQVKMLMGGEEEK</sequence>
<comment type="caution">
    <text evidence="2">The sequence shown here is derived from an EMBL/GenBank/DDBJ whole genome shotgun (WGS) entry which is preliminary data.</text>
</comment>
<keyword evidence="1" id="KW-0812">Transmembrane</keyword>
<protein>
    <submittedName>
        <fullName evidence="2">Uncharacterized protein</fullName>
    </submittedName>
</protein>
<feature type="transmembrane region" description="Helical" evidence="1">
    <location>
        <begin position="62"/>
        <end position="80"/>
    </location>
</feature>
<evidence type="ECO:0000256" key="1">
    <source>
        <dbReference type="SAM" id="Phobius"/>
    </source>
</evidence>
<proteinExistence type="predicted"/>
<accession>A0A9W7EVN7</accession>
<evidence type="ECO:0000313" key="2">
    <source>
        <dbReference type="EMBL" id="GMH93468.1"/>
    </source>
</evidence>
<evidence type="ECO:0000313" key="3">
    <source>
        <dbReference type="Proteomes" id="UP001165085"/>
    </source>
</evidence>
<reference evidence="3" key="1">
    <citation type="journal article" date="2023" name="Commun. Biol.">
        <title>Genome analysis of Parmales, the sister group of diatoms, reveals the evolutionary specialization of diatoms from phago-mixotrophs to photoautotrophs.</title>
        <authorList>
            <person name="Ban H."/>
            <person name="Sato S."/>
            <person name="Yoshikawa S."/>
            <person name="Yamada K."/>
            <person name="Nakamura Y."/>
            <person name="Ichinomiya M."/>
            <person name="Sato N."/>
            <person name="Blanc-Mathieu R."/>
            <person name="Endo H."/>
            <person name="Kuwata A."/>
            <person name="Ogata H."/>
        </authorList>
    </citation>
    <scope>NUCLEOTIDE SEQUENCE [LARGE SCALE GENOMIC DNA]</scope>
    <source>
        <strain evidence="3">NIES 3701</strain>
    </source>
</reference>
<dbReference type="EMBL" id="BRXY01000414">
    <property type="protein sequence ID" value="GMH93468.1"/>
    <property type="molecule type" value="Genomic_DNA"/>
</dbReference>
<keyword evidence="1" id="KW-0472">Membrane</keyword>
<dbReference type="Proteomes" id="UP001165085">
    <property type="component" value="Unassembled WGS sequence"/>
</dbReference>
<dbReference type="OrthoDB" id="10424664at2759"/>
<feature type="transmembrane region" description="Helical" evidence="1">
    <location>
        <begin position="127"/>
        <end position="147"/>
    </location>
</feature>
<dbReference type="AlphaFoldDB" id="A0A9W7EVN7"/>
<feature type="transmembrane region" description="Helical" evidence="1">
    <location>
        <begin position="162"/>
        <end position="183"/>
    </location>
</feature>
<name>A0A9W7EVN7_9STRA</name>